<dbReference type="Pfam" id="PF12833">
    <property type="entry name" value="HTH_18"/>
    <property type="match status" value="1"/>
</dbReference>
<keyword evidence="2" id="KW-0238">DNA-binding</keyword>
<protein>
    <submittedName>
        <fullName evidence="5">AraC family transcriptional regulator</fullName>
    </submittedName>
</protein>
<gene>
    <name evidence="5" type="ORF">PAT3040_04455</name>
</gene>
<feature type="domain" description="HTH araC/xylS-type" evidence="4">
    <location>
        <begin position="194"/>
        <end position="292"/>
    </location>
</feature>
<dbReference type="PANTHER" id="PTHR43280:SF2">
    <property type="entry name" value="HTH-TYPE TRANSCRIPTIONAL REGULATOR EXSA"/>
    <property type="match status" value="1"/>
</dbReference>
<keyword evidence="1" id="KW-0805">Transcription regulation</keyword>
<dbReference type="SMART" id="SM00342">
    <property type="entry name" value="HTH_ARAC"/>
    <property type="match status" value="1"/>
</dbReference>
<dbReference type="InterPro" id="IPR003313">
    <property type="entry name" value="AraC-bd"/>
</dbReference>
<dbReference type="GO" id="GO:0003700">
    <property type="term" value="F:DNA-binding transcription factor activity"/>
    <property type="evidence" value="ECO:0007669"/>
    <property type="project" value="InterPro"/>
</dbReference>
<dbReference type="PROSITE" id="PS00041">
    <property type="entry name" value="HTH_ARAC_FAMILY_1"/>
    <property type="match status" value="1"/>
</dbReference>
<evidence type="ECO:0000256" key="2">
    <source>
        <dbReference type="ARBA" id="ARBA00023125"/>
    </source>
</evidence>
<evidence type="ECO:0000256" key="3">
    <source>
        <dbReference type="ARBA" id="ARBA00023163"/>
    </source>
</evidence>
<dbReference type="SUPFAM" id="SSF51215">
    <property type="entry name" value="Regulatory protein AraC"/>
    <property type="match status" value="1"/>
</dbReference>
<dbReference type="Gene3D" id="1.10.10.60">
    <property type="entry name" value="Homeodomain-like"/>
    <property type="match status" value="2"/>
</dbReference>
<dbReference type="Pfam" id="PF02311">
    <property type="entry name" value="AraC_binding"/>
    <property type="match status" value="1"/>
</dbReference>
<evidence type="ECO:0000259" key="4">
    <source>
        <dbReference type="PROSITE" id="PS01124"/>
    </source>
</evidence>
<dbReference type="RefSeq" id="WP_087566008.1">
    <property type="nucleotide sequence ID" value="NZ_BDQX01000281.1"/>
</dbReference>
<reference evidence="5 6" key="1">
    <citation type="submission" date="2017-08" db="EMBL/GenBank/DDBJ databases">
        <title>Substantial Increase in Enzyme Production by Combined Drug-Resistance Mutations in Paenibacillus agaridevorans.</title>
        <authorList>
            <person name="Tanaka Y."/>
            <person name="Funane K."/>
            <person name="Hosaka T."/>
            <person name="Shiwa Y."/>
            <person name="Fujita N."/>
            <person name="Miyazaki T."/>
            <person name="Yoshikawa H."/>
            <person name="Murakami K."/>
            <person name="Kasahara K."/>
            <person name="Inaoka T."/>
            <person name="Hiraga Y."/>
            <person name="Ochi K."/>
        </authorList>
    </citation>
    <scope>NUCLEOTIDE SEQUENCE [LARGE SCALE GENOMIC DNA]</scope>
    <source>
        <strain evidence="5 6">T-3040</strain>
    </source>
</reference>
<name>A0A2R5ESW4_9BACL</name>
<keyword evidence="6" id="KW-1185">Reference proteome</keyword>
<dbReference type="InterPro" id="IPR009057">
    <property type="entry name" value="Homeodomain-like_sf"/>
</dbReference>
<dbReference type="InterPro" id="IPR037923">
    <property type="entry name" value="HTH-like"/>
</dbReference>
<dbReference type="InterPro" id="IPR014710">
    <property type="entry name" value="RmlC-like_jellyroll"/>
</dbReference>
<dbReference type="SUPFAM" id="SSF46689">
    <property type="entry name" value="Homeodomain-like"/>
    <property type="match status" value="2"/>
</dbReference>
<dbReference type="Gene3D" id="2.60.120.10">
    <property type="entry name" value="Jelly Rolls"/>
    <property type="match status" value="1"/>
</dbReference>
<organism evidence="5 6">
    <name type="scientific">Paenibacillus agaridevorans</name>
    <dbReference type="NCBI Taxonomy" id="171404"/>
    <lineage>
        <taxon>Bacteria</taxon>
        <taxon>Bacillati</taxon>
        <taxon>Bacillota</taxon>
        <taxon>Bacilli</taxon>
        <taxon>Bacillales</taxon>
        <taxon>Paenibacillaceae</taxon>
        <taxon>Paenibacillus</taxon>
    </lineage>
</organism>
<keyword evidence="3" id="KW-0804">Transcription</keyword>
<accession>A0A2R5ESW4</accession>
<dbReference type="InterPro" id="IPR018062">
    <property type="entry name" value="HTH_AraC-typ_CS"/>
</dbReference>
<evidence type="ECO:0000313" key="6">
    <source>
        <dbReference type="Proteomes" id="UP000245202"/>
    </source>
</evidence>
<dbReference type="Proteomes" id="UP000245202">
    <property type="component" value="Unassembled WGS sequence"/>
</dbReference>
<comment type="caution">
    <text evidence="5">The sequence shown here is derived from an EMBL/GenBank/DDBJ whole genome shotgun (WGS) entry which is preliminary data.</text>
</comment>
<dbReference type="PANTHER" id="PTHR43280">
    <property type="entry name" value="ARAC-FAMILY TRANSCRIPTIONAL REGULATOR"/>
    <property type="match status" value="1"/>
</dbReference>
<evidence type="ECO:0000256" key="1">
    <source>
        <dbReference type="ARBA" id="ARBA00023015"/>
    </source>
</evidence>
<dbReference type="InterPro" id="IPR018060">
    <property type="entry name" value="HTH_AraC"/>
</dbReference>
<proteinExistence type="predicted"/>
<sequence length="292" mass="33767">MTDSFDNFENLREPMSMPDPRFPIKVHRTHFEHADTTLFAHHWHAHLEFHYIEAGEAVMECGTTAYEVQPGDLIVVNSNELHHGVSRSSDLFYYALIVDTSLLHSQFEDAADTKFIAPIIQNRILFRNHIRGNAELNACVLSIAHELKTRSFGFELAVKSELYRLLTLLMRGHVASVLTKDEYAERMKNIERFEPVLHYIDLHFKEPLGVELLSEIAGLSRFHFSRVFKQLTGRTVTEYVTATRLDKAEYMLRHSPLTISEIAAATGFNDIFYFSRTFKKHKKQSPSRLRDV</sequence>
<dbReference type="AlphaFoldDB" id="A0A2R5ESW4"/>
<dbReference type="GO" id="GO:0043565">
    <property type="term" value="F:sequence-specific DNA binding"/>
    <property type="evidence" value="ECO:0007669"/>
    <property type="project" value="InterPro"/>
</dbReference>
<dbReference type="EMBL" id="BDQX01000281">
    <property type="protein sequence ID" value="GBG09786.1"/>
    <property type="molecule type" value="Genomic_DNA"/>
</dbReference>
<evidence type="ECO:0000313" key="5">
    <source>
        <dbReference type="EMBL" id="GBG09786.1"/>
    </source>
</evidence>
<dbReference type="PROSITE" id="PS01124">
    <property type="entry name" value="HTH_ARAC_FAMILY_2"/>
    <property type="match status" value="1"/>
</dbReference>